<name>A0A1G2G3F0_9BACT</name>
<comment type="caution">
    <text evidence="2">The sequence shown here is derived from an EMBL/GenBank/DDBJ whole genome shotgun (WGS) entry which is preliminary data.</text>
</comment>
<evidence type="ECO:0008006" key="4">
    <source>
        <dbReference type="Google" id="ProtNLM"/>
    </source>
</evidence>
<dbReference type="EMBL" id="MHNL01000013">
    <property type="protein sequence ID" value="OGZ44793.1"/>
    <property type="molecule type" value="Genomic_DNA"/>
</dbReference>
<protein>
    <recommendedName>
        <fullName evidence="4">DUF5667 domain-containing protein</fullName>
    </recommendedName>
</protein>
<evidence type="ECO:0000256" key="1">
    <source>
        <dbReference type="SAM" id="SignalP"/>
    </source>
</evidence>
<organism evidence="2 3">
    <name type="scientific">Candidatus Ryanbacteria bacterium RIFCSPHIGHO2_01_FULL_48_27</name>
    <dbReference type="NCBI Taxonomy" id="1802115"/>
    <lineage>
        <taxon>Bacteria</taxon>
        <taxon>Candidatus Ryaniibacteriota</taxon>
    </lineage>
</organism>
<evidence type="ECO:0000313" key="2">
    <source>
        <dbReference type="EMBL" id="OGZ44793.1"/>
    </source>
</evidence>
<feature type="chain" id="PRO_5009582951" description="DUF5667 domain-containing protein" evidence="1">
    <location>
        <begin position="22"/>
        <end position="357"/>
    </location>
</feature>
<dbReference type="PROSITE" id="PS51257">
    <property type="entry name" value="PROKAR_LIPOPROTEIN"/>
    <property type="match status" value="1"/>
</dbReference>
<evidence type="ECO:0000313" key="3">
    <source>
        <dbReference type="Proteomes" id="UP000177785"/>
    </source>
</evidence>
<proteinExistence type="predicted"/>
<gene>
    <name evidence="2" type="ORF">A2756_04975</name>
</gene>
<keyword evidence="1" id="KW-0732">Signal</keyword>
<dbReference type="STRING" id="1802115.A2756_04975"/>
<sequence length="357" mass="39026">MKKYHTTSVLSLLLLTLSACAVPLYAHAQSGTYFDPIHVQIEPDIFDSYIQQTKTRWQVDSLNNSLQGIQNSINSLNSAIGSQTQTDTLIRQYGYDAYRSCSRSCGFTGSDDPINVQRQSQSCAYQIESCMRRYSASVQQFQPMQRTNTTPTAGRKADCAVYGANFRANGDGTCQYVGPATSPQINAAVTKPDSQSVATKTDDQRCKDSFGADSYWTGQTNEKGPFCSCSAGYQWTTDMKLCVAIQPTTDVAIERDAAGSIAYDTPQTNNQLCQESYGSHSSWHGTLNSQGGPVCECSSGYEVTNGKCTQTPILYRVPVENVQTATTSKTTDARGSSTNTSAQRRGFWSWLFGLFGI</sequence>
<dbReference type="Proteomes" id="UP000177785">
    <property type="component" value="Unassembled WGS sequence"/>
</dbReference>
<reference evidence="2 3" key="1">
    <citation type="journal article" date="2016" name="Nat. Commun.">
        <title>Thousands of microbial genomes shed light on interconnected biogeochemical processes in an aquifer system.</title>
        <authorList>
            <person name="Anantharaman K."/>
            <person name="Brown C.T."/>
            <person name="Hug L.A."/>
            <person name="Sharon I."/>
            <person name="Castelle C.J."/>
            <person name="Probst A.J."/>
            <person name="Thomas B.C."/>
            <person name="Singh A."/>
            <person name="Wilkins M.J."/>
            <person name="Karaoz U."/>
            <person name="Brodie E.L."/>
            <person name="Williams K.H."/>
            <person name="Hubbard S.S."/>
            <person name="Banfield J.F."/>
        </authorList>
    </citation>
    <scope>NUCLEOTIDE SEQUENCE [LARGE SCALE GENOMIC DNA]</scope>
</reference>
<accession>A0A1G2G3F0</accession>
<dbReference type="AlphaFoldDB" id="A0A1G2G3F0"/>
<feature type="signal peptide" evidence="1">
    <location>
        <begin position="1"/>
        <end position="21"/>
    </location>
</feature>